<proteinExistence type="inferred from homology"/>
<accession>A0A6N7IZ82</accession>
<dbReference type="Proteomes" id="UP000460257">
    <property type="component" value="Unassembled WGS sequence"/>
</dbReference>
<dbReference type="GO" id="GO:0042956">
    <property type="term" value="P:maltodextrin transmembrane transport"/>
    <property type="evidence" value="ECO:0007669"/>
    <property type="project" value="TreeGrafter"/>
</dbReference>
<keyword evidence="3 9" id="KW-0813">Transport</keyword>
<keyword evidence="12" id="KW-1185">Reference proteome</keyword>
<comment type="caution">
    <text evidence="11">The sequence shown here is derived from an EMBL/GenBank/DDBJ whole genome shotgun (WGS) entry which is preliminary data.</text>
</comment>
<feature type="transmembrane region" description="Helical" evidence="9">
    <location>
        <begin position="265"/>
        <end position="286"/>
    </location>
</feature>
<evidence type="ECO:0000256" key="4">
    <source>
        <dbReference type="ARBA" id="ARBA00022475"/>
    </source>
</evidence>
<dbReference type="PANTHER" id="PTHR32243:SF50">
    <property type="entry name" value="MALTOSE_MALTODEXTRIN TRANSPORT SYSTEM PERMEASE PROTEIN MALG"/>
    <property type="match status" value="1"/>
</dbReference>
<keyword evidence="4" id="KW-1003">Cell membrane</keyword>
<feature type="transmembrane region" description="Helical" evidence="9">
    <location>
        <begin position="97"/>
        <end position="118"/>
    </location>
</feature>
<evidence type="ECO:0000256" key="8">
    <source>
        <dbReference type="ARBA" id="ARBA00023136"/>
    </source>
</evidence>
<evidence type="ECO:0000256" key="9">
    <source>
        <dbReference type="RuleBase" id="RU363032"/>
    </source>
</evidence>
<dbReference type="InterPro" id="IPR000515">
    <property type="entry name" value="MetI-like"/>
</dbReference>
<feature type="transmembrane region" description="Helical" evidence="9">
    <location>
        <begin position="34"/>
        <end position="52"/>
    </location>
</feature>
<dbReference type="AlphaFoldDB" id="A0A6N7IZ82"/>
<dbReference type="SUPFAM" id="SSF161098">
    <property type="entry name" value="MetI-like"/>
    <property type="match status" value="1"/>
</dbReference>
<evidence type="ECO:0000256" key="1">
    <source>
        <dbReference type="ARBA" id="ARBA00004651"/>
    </source>
</evidence>
<dbReference type="PROSITE" id="PS50928">
    <property type="entry name" value="ABC_TM1"/>
    <property type="match status" value="1"/>
</dbReference>
<keyword evidence="5" id="KW-0762">Sugar transport</keyword>
<evidence type="ECO:0000256" key="5">
    <source>
        <dbReference type="ARBA" id="ARBA00022597"/>
    </source>
</evidence>
<comment type="subcellular location">
    <subcellularLocation>
        <location evidence="1 9">Cell membrane</location>
        <topology evidence="1 9">Multi-pass membrane protein</topology>
    </subcellularLocation>
</comment>
<dbReference type="InterPro" id="IPR050901">
    <property type="entry name" value="BP-dep_ABC_trans_perm"/>
</dbReference>
<keyword evidence="8 9" id="KW-0472">Membrane</keyword>
<dbReference type="GO" id="GO:0015423">
    <property type="term" value="F:ABC-type maltose transporter activity"/>
    <property type="evidence" value="ECO:0007669"/>
    <property type="project" value="TreeGrafter"/>
</dbReference>
<gene>
    <name evidence="11" type="ORF">FRC54_02840</name>
</gene>
<dbReference type="PANTHER" id="PTHR32243">
    <property type="entry name" value="MALTOSE TRANSPORT SYSTEM PERMEASE-RELATED"/>
    <property type="match status" value="1"/>
</dbReference>
<dbReference type="CDD" id="cd06261">
    <property type="entry name" value="TM_PBP2"/>
    <property type="match status" value="1"/>
</dbReference>
<feature type="transmembrane region" description="Helical" evidence="9">
    <location>
        <begin position="161"/>
        <end position="183"/>
    </location>
</feature>
<evidence type="ECO:0000256" key="7">
    <source>
        <dbReference type="ARBA" id="ARBA00022989"/>
    </source>
</evidence>
<evidence type="ECO:0000256" key="2">
    <source>
        <dbReference type="ARBA" id="ARBA00009047"/>
    </source>
</evidence>
<dbReference type="Pfam" id="PF00528">
    <property type="entry name" value="BPD_transp_1"/>
    <property type="match status" value="1"/>
</dbReference>
<organism evidence="11 12">
    <name type="scientific">Candidatus Weimeria bifida</name>
    <dbReference type="NCBI Taxonomy" id="2599074"/>
    <lineage>
        <taxon>Bacteria</taxon>
        <taxon>Bacillati</taxon>
        <taxon>Bacillota</taxon>
        <taxon>Clostridia</taxon>
        <taxon>Lachnospirales</taxon>
        <taxon>Lachnospiraceae</taxon>
        <taxon>Candidatus Weimeria</taxon>
    </lineage>
</organism>
<evidence type="ECO:0000256" key="6">
    <source>
        <dbReference type="ARBA" id="ARBA00022692"/>
    </source>
</evidence>
<feature type="transmembrane region" description="Helical" evidence="9">
    <location>
        <begin position="130"/>
        <end position="155"/>
    </location>
</feature>
<dbReference type="EMBL" id="VOGC01000002">
    <property type="protein sequence ID" value="MQN00916.1"/>
    <property type="molecule type" value="Genomic_DNA"/>
</dbReference>
<dbReference type="GO" id="GO:0005886">
    <property type="term" value="C:plasma membrane"/>
    <property type="evidence" value="ECO:0007669"/>
    <property type="project" value="UniProtKB-SubCell"/>
</dbReference>
<dbReference type="InterPro" id="IPR035906">
    <property type="entry name" value="MetI-like_sf"/>
</dbReference>
<sequence>MAKNDLSKITSAENPVVVKAPFSKRVVRPVLRHLWLAFLSFIWLIPIVWLFVTSLSGYPGINTNHFFPQTWSLANYKKLLFQPDTVVNFPAWFKNSMIIGIFTCLISSLFVMMTAYAFSCMRFKGRKQLMSFSVTLGMFPGVLSMIAIYFVMKMIGLTNSIVGLIVIYSAGSGLGFLILKGFFDTISVSLRESAKLDGASELTIFLKIVLPLSKPMIVYTIISSFLNPWMDFVMAQLMIRSKNPKNWTVAMGLYNLVQKTLVGKYFSVFCAGGVMVAIPISILFVLMQKFYVQGITAGGVKG</sequence>
<name>A0A6N7IZ82_9FIRM</name>
<keyword evidence="7 9" id="KW-1133">Transmembrane helix</keyword>
<reference evidence="11" key="1">
    <citation type="journal article" date="2020" name="Appl. Environ. Microbiol.">
        <title>Medium-Chain Fatty Acid Synthesis by 'Candidatus Weimeria bifida' gen. nov., sp. nov., and 'Candidatus Pseudoramibacter fermentans' sp. nov.</title>
        <authorList>
            <person name="Scarborough M.J."/>
            <person name="Myers K.S."/>
            <person name="Donohue T.J."/>
            <person name="Noguera D.R."/>
        </authorList>
    </citation>
    <scope>NUCLEOTIDE SEQUENCE</scope>
    <source>
        <strain evidence="11">LCO1.1</strain>
    </source>
</reference>
<evidence type="ECO:0000256" key="3">
    <source>
        <dbReference type="ARBA" id="ARBA00022448"/>
    </source>
</evidence>
<evidence type="ECO:0000313" key="12">
    <source>
        <dbReference type="Proteomes" id="UP000460257"/>
    </source>
</evidence>
<feature type="domain" description="ABC transmembrane type-1" evidence="10">
    <location>
        <begin position="93"/>
        <end position="287"/>
    </location>
</feature>
<evidence type="ECO:0000313" key="11">
    <source>
        <dbReference type="EMBL" id="MQN00916.1"/>
    </source>
</evidence>
<keyword evidence="6 9" id="KW-0812">Transmembrane</keyword>
<comment type="similarity">
    <text evidence="2">Belongs to the binding-protein-dependent transport system permease family. MalFG subfamily.</text>
</comment>
<evidence type="ECO:0000259" key="10">
    <source>
        <dbReference type="PROSITE" id="PS50928"/>
    </source>
</evidence>
<feature type="transmembrane region" description="Helical" evidence="9">
    <location>
        <begin position="204"/>
        <end position="226"/>
    </location>
</feature>
<protein>
    <submittedName>
        <fullName evidence="11">Sugar ABC transporter permease</fullName>
    </submittedName>
</protein>
<dbReference type="Gene3D" id="1.10.3720.10">
    <property type="entry name" value="MetI-like"/>
    <property type="match status" value="1"/>
</dbReference>